<reference evidence="1" key="1">
    <citation type="submission" date="2018-05" db="EMBL/GenBank/DDBJ databases">
        <authorList>
            <person name="Lanie J.A."/>
            <person name="Ng W.-L."/>
            <person name="Kazmierczak K.M."/>
            <person name="Andrzejewski T.M."/>
            <person name="Davidsen T.M."/>
            <person name="Wayne K.J."/>
            <person name="Tettelin H."/>
            <person name="Glass J.I."/>
            <person name="Rusch D."/>
            <person name="Podicherti R."/>
            <person name="Tsui H.-C.T."/>
            <person name="Winkler M.E."/>
        </authorList>
    </citation>
    <scope>NUCLEOTIDE SEQUENCE</scope>
</reference>
<sequence>MTRYRKSWTQVIEEVILNEALKKIDKDVIDAFYYRKEKEGKVVSTDGDTLTKLGMGGQQIAKWVGRKVKITAVSDVKSTESILKYMKKSIPSGLFEEEVEATRMPMEAPFVLTDGVTGPTRMEIQKFFDKEKGTLRARLNKTSSHFNIRDVVVNSKGTVVGYQMEEVEEGKSYLKGKAATGYDLYHKDFSSAMQHAYKHAKSKGFTVDPKEIDDKVATGPKKPSSGKTNRYILGTDKKKKVHIQVANLDNKRYELNMYFEGTTYLKVDLKKLKKEYDKNEDQNKHTENYLLLAKTFGSPAEVKKVQDIMKRNAKQGHTSKSDNDWMYKNI</sequence>
<organism evidence="1">
    <name type="scientific">marine metagenome</name>
    <dbReference type="NCBI Taxonomy" id="408172"/>
    <lineage>
        <taxon>unclassified sequences</taxon>
        <taxon>metagenomes</taxon>
        <taxon>ecological metagenomes</taxon>
    </lineage>
</organism>
<evidence type="ECO:0000313" key="1">
    <source>
        <dbReference type="EMBL" id="SVC69908.1"/>
    </source>
</evidence>
<feature type="non-terminal residue" evidence="1">
    <location>
        <position position="330"/>
    </location>
</feature>
<proteinExistence type="predicted"/>
<dbReference type="AlphaFoldDB" id="A0A382PB05"/>
<name>A0A382PB05_9ZZZZ</name>
<protein>
    <submittedName>
        <fullName evidence="1">Uncharacterized protein</fullName>
    </submittedName>
</protein>
<gene>
    <name evidence="1" type="ORF">METZ01_LOCUS322762</name>
</gene>
<dbReference type="EMBL" id="UINC01105743">
    <property type="protein sequence ID" value="SVC69908.1"/>
    <property type="molecule type" value="Genomic_DNA"/>
</dbReference>
<accession>A0A382PB05</accession>